<dbReference type="FunCoup" id="E6W3F0">
    <property type="interactions" value="268"/>
</dbReference>
<dbReference type="eggNOG" id="COG1131">
    <property type="taxonomic scope" value="Bacteria"/>
</dbReference>
<evidence type="ECO:0000313" key="6">
    <source>
        <dbReference type="Proteomes" id="UP000002572"/>
    </source>
</evidence>
<evidence type="ECO:0000256" key="3">
    <source>
        <dbReference type="ARBA" id="ARBA00022840"/>
    </source>
</evidence>
<dbReference type="RefSeq" id="WP_013505626.1">
    <property type="nucleotide sequence ID" value="NC_014836.1"/>
</dbReference>
<dbReference type="Pfam" id="PF00005">
    <property type="entry name" value="ABC_tran"/>
    <property type="match status" value="1"/>
</dbReference>
<dbReference type="GO" id="GO:0016887">
    <property type="term" value="F:ATP hydrolysis activity"/>
    <property type="evidence" value="ECO:0007669"/>
    <property type="project" value="InterPro"/>
</dbReference>
<dbReference type="InterPro" id="IPR003439">
    <property type="entry name" value="ABC_transporter-like_ATP-bd"/>
</dbReference>
<feature type="domain" description="ABC transporter" evidence="4">
    <location>
        <begin position="6"/>
        <end position="236"/>
    </location>
</feature>
<evidence type="ECO:0000256" key="1">
    <source>
        <dbReference type="ARBA" id="ARBA00022448"/>
    </source>
</evidence>
<accession>E6W3F0</accession>
<evidence type="ECO:0000256" key="2">
    <source>
        <dbReference type="ARBA" id="ARBA00022741"/>
    </source>
</evidence>
<dbReference type="AlphaFoldDB" id="E6W3F0"/>
<sequence>MTTIPLQTKSLSKSYDKAPPALHPLDLCLEPGEIFGLLGPNGAGKTTLISMLTGLIDPSSGSASIMGYDIAEQSLLARLNVGVVPQELVSHGFFSIERVLEFHSGYFGLTDNREHIDYLLRKLGLHEHRRKLVRQLSGGMKRRLLIAKSLVHRPPLLLLDEPTAGVDVELRNDLWQFVRELNRDMGTTVLLTTHYIQEAEELCNRIGVLHLGRLIALDDTISLIHRLTRRIVSIKLTADTDMSRFDPTLVLADHCLQISTAYGTTVGKLIQELDIPLASIEDISVEEGTLEDAFVALIQEQSFLKNEEEA</sequence>
<dbReference type="Proteomes" id="UP000002572">
    <property type="component" value="Chromosome"/>
</dbReference>
<reference evidence="5 6" key="1">
    <citation type="submission" date="2010-12" db="EMBL/GenBank/DDBJ databases">
        <title>Complete sequence of Desulfurispirillum indicum S5.</title>
        <authorList>
            <consortium name="US DOE Joint Genome Institute"/>
            <person name="Lucas S."/>
            <person name="Copeland A."/>
            <person name="Lapidus A."/>
            <person name="Cheng J.-F."/>
            <person name="Goodwin L."/>
            <person name="Pitluck S."/>
            <person name="Chertkov O."/>
            <person name="Held B."/>
            <person name="Detter J.C."/>
            <person name="Han C."/>
            <person name="Tapia R."/>
            <person name="Land M."/>
            <person name="Hauser L."/>
            <person name="Kyrpides N."/>
            <person name="Ivanova N."/>
            <person name="Mikhailova N."/>
            <person name="Haggblom M."/>
            <person name="Rauschenbach I."/>
            <person name="Bini E."/>
            <person name="Woyke T."/>
        </authorList>
    </citation>
    <scope>NUCLEOTIDE SEQUENCE [LARGE SCALE GENOMIC DNA]</scope>
    <source>
        <strain evidence="6">ATCC BAA-1389 / DSM 22839 / S5</strain>
    </source>
</reference>
<dbReference type="OrthoDB" id="9778547at2"/>
<dbReference type="InterPro" id="IPR017871">
    <property type="entry name" value="ABC_transporter-like_CS"/>
</dbReference>
<dbReference type="InterPro" id="IPR027417">
    <property type="entry name" value="P-loop_NTPase"/>
</dbReference>
<name>E6W3F0_DESIS</name>
<proteinExistence type="predicted"/>
<dbReference type="SMART" id="SM00382">
    <property type="entry name" value="AAA"/>
    <property type="match status" value="1"/>
</dbReference>
<dbReference type="InParanoid" id="E6W3F0"/>
<keyword evidence="2" id="KW-0547">Nucleotide-binding</keyword>
<dbReference type="PANTHER" id="PTHR42711">
    <property type="entry name" value="ABC TRANSPORTER ATP-BINDING PROTEIN"/>
    <property type="match status" value="1"/>
</dbReference>
<dbReference type="Gene3D" id="3.40.50.300">
    <property type="entry name" value="P-loop containing nucleotide triphosphate hydrolases"/>
    <property type="match status" value="1"/>
</dbReference>
<keyword evidence="3" id="KW-0067">ATP-binding</keyword>
<dbReference type="PROSITE" id="PS50893">
    <property type="entry name" value="ABC_TRANSPORTER_2"/>
    <property type="match status" value="1"/>
</dbReference>
<dbReference type="KEGG" id="din:Selin_1008"/>
<keyword evidence="6" id="KW-1185">Reference proteome</keyword>
<protein>
    <submittedName>
        <fullName evidence="5">ABC transporter related protein</fullName>
    </submittedName>
</protein>
<organism evidence="5 6">
    <name type="scientific">Desulfurispirillum indicum (strain ATCC BAA-1389 / DSM 22839 / S5)</name>
    <dbReference type="NCBI Taxonomy" id="653733"/>
    <lineage>
        <taxon>Bacteria</taxon>
        <taxon>Pseudomonadati</taxon>
        <taxon>Chrysiogenota</taxon>
        <taxon>Chrysiogenia</taxon>
        <taxon>Chrysiogenales</taxon>
        <taxon>Chrysiogenaceae</taxon>
        <taxon>Desulfurispirillum</taxon>
    </lineage>
</organism>
<keyword evidence="1" id="KW-0813">Transport</keyword>
<dbReference type="GO" id="GO:0005524">
    <property type="term" value="F:ATP binding"/>
    <property type="evidence" value="ECO:0007669"/>
    <property type="project" value="UniProtKB-KW"/>
</dbReference>
<dbReference type="HOGENOM" id="CLU_000604_1_2_0"/>
<dbReference type="SUPFAM" id="SSF52540">
    <property type="entry name" value="P-loop containing nucleoside triphosphate hydrolases"/>
    <property type="match status" value="1"/>
</dbReference>
<dbReference type="PANTHER" id="PTHR42711:SF10">
    <property type="entry name" value="ABC TRANSPORTER ATP-BINDING PROTEIN"/>
    <property type="match status" value="1"/>
</dbReference>
<dbReference type="PROSITE" id="PS00211">
    <property type="entry name" value="ABC_TRANSPORTER_1"/>
    <property type="match status" value="1"/>
</dbReference>
<dbReference type="EMBL" id="CP002432">
    <property type="protein sequence ID" value="ADU65743.1"/>
    <property type="molecule type" value="Genomic_DNA"/>
</dbReference>
<gene>
    <name evidence="5" type="ordered locus">Selin_1008</name>
</gene>
<dbReference type="InterPro" id="IPR050763">
    <property type="entry name" value="ABC_transporter_ATP-binding"/>
</dbReference>
<dbReference type="InterPro" id="IPR003593">
    <property type="entry name" value="AAA+_ATPase"/>
</dbReference>
<dbReference type="STRING" id="653733.Selin_1008"/>
<evidence type="ECO:0000313" key="5">
    <source>
        <dbReference type="EMBL" id="ADU65743.1"/>
    </source>
</evidence>
<evidence type="ECO:0000259" key="4">
    <source>
        <dbReference type="PROSITE" id="PS50893"/>
    </source>
</evidence>